<dbReference type="GO" id="GO:0003677">
    <property type="term" value="F:DNA binding"/>
    <property type="evidence" value="ECO:0007669"/>
    <property type="project" value="InterPro"/>
</dbReference>
<dbReference type="Gene3D" id="1.10.260.40">
    <property type="entry name" value="lambda repressor-like DNA-binding domains"/>
    <property type="match status" value="1"/>
</dbReference>
<dbReference type="RefSeq" id="WP_133592563.1">
    <property type="nucleotide sequence ID" value="NZ_SNVV01000012.1"/>
</dbReference>
<dbReference type="InterPro" id="IPR055172">
    <property type="entry name" value="HTH_RsaL-like"/>
</dbReference>
<feature type="domain" description="RsaL-like HTH" evidence="2">
    <location>
        <begin position="14"/>
        <end position="58"/>
    </location>
</feature>
<accession>A0A4R6DVB1</accession>
<gene>
    <name evidence="3" type="ORF">C7389_1122</name>
</gene>
<dbReference type="InterPro" id="IPR010982">
    <property type="entry name" value="Lambda_DNA-bd_dom_sf"/>
</dbReference>
<dbReference type="Pfam" id="PF22495">
    <property type="entry name" value="HTH_92"/>
    <property type="match status" value="1"/>
</dbReference>
<reference evidence="3 4" key="1">
    <citation type="submission" date="2019-03" db="EMBL/GenBank/DDBJ databases">
        <title>Genomic Encyclopedia of Type Strains, Phase IV (KMG-IV): sequencing the most valuable type-strain genomes for metagenomic binning, comparative biology and taxonomic classification.</title>
        <authorList>
            <person name="Goeker M."/>
        </authorList>
    </citation>
    <scope>NUCLEOTIDE SEQUENCE [LARGE SCALE GENOMIC DNA]</scope>
    <source>
        <strain evidence="3 4">DSM 12121</strain>
    </source>
</reference>
<evidence type="ECO:0000259" key="2">
    <source>
        <dbReference type="Pfam" id="PF22495"/>
    </source>
</evidence>
<dbReference type="AlphaFoldDB" id="A0A4R6DVB1"/>
<dbReference type="SUPFAM" id="SSF47413">
    <property type="entry name" value="lambda repressor-like DNA-binding domains"/>
    <property type="match status" value="1"/>
</dbReference>
<dbReference type="InterPro" id="IPR001387">
    <property type="entry name" value="Cro/C1-type_HTH"/>
</dbReference>
<sequence>MPRKRPLLTGQQAKEIRLQLQMNQLEFWGRLNVKQSTGSRYEGGSRPLPPAVEQLLRMATGSEKEALEALMAMRAGFGKQSAPTAPAPRSKRKPRESEYEADPFAHLPFGMLP</sequence>
<keyword evidence="4" id="KW-1185">Reference proteome</keyword>
<proteinExistence type="predicted"/>
<comment type="caution">
    <text evidence="3">The sequence shown here is derived from an EMBL/GenBank/DDBJ whole genome shotgun (WGS) entry which is preliminary data.</text>
</comment>
<dbReference type="Proteomes" id="UP000295129">
    <property type="component" value="Unassembled WGS sequence"/>
</dbReference>
<evidence type="ECO:0000256" key="1">
    <source>
        <dbReference type="SAM" id="MobiDB-lite"/>
    </source>
</evidence>
<name>A0A4R6DVB1_9RHOO</name>
<evidence type="ECO:0000313" key="4">
    <source>
        <dbReference type="Proteomes" id="UP000295129"/>
    </source>
</evidence>
<dbReference type="CDD" id="cd00093">
    <property type="entry name" value="HTH_XRE"/>
    <property type="match status" value="1"/>
</dbReference>
<dbReference type="OrthoDB" id="3173404at2"/>
<feature type="region of interest" description="Disordered" evidence="1">
    <location>
        <begin position="75"/>
        <end position="113"/>
    </location>
</feature>
<organism evidence="3 4">
    <name type="scientific">Azoarcus indigens</name>
    <dbReference type="NCBI Taxonomy" id="29545"/>
    <lineage>
        <taxon>Bacteria</taxon>
        <taxon>Pseudomonadati</taxon>
        <taxon>Pseudomonadota</taxon>
        <taxon>Betaproteobacteria</taxon>
        <taxon>Rhodocyclales</taxon>
        <taxon>Zoogloeaceae</taxon>
        <taxon>Azoarcus</taxon>
    </lineage>
</organism>
<dbReference type="EMBL" id="SNVV01000012">
    <property type="protein sequence ID" value="TDN49151.1"/>
    <property type="molecule type" value="Genomic_DNA"/>
</dbReference>
<protein>
    <recommendedName>
        <fullName evidence="2">RsaL-like HTH domain-containing protein</fullName>
    </recommendedName>
</protein>
<evidence type="ECO:0000313" key="3">
    <source>
        <dbReference type="EMBL" id="TDN49151.1"/>
    </source>
</evidence>